<accession>A0A1L5BR34</accession>
<dbReference type="RefSeq" id="WP_007687917.1">
    <property type="nucleotide sequence ID" value="NZ_CP013070.1"/>
</dbReference>
<sequence length="105" mass="11506">MATTRMTFGAVLGTITDTAGMVSKTVTTVSGGIDMASRFVESAATDQRDRHAIHRKTFRDTLLREARIDVARSNREVLDFCADSEANATLYAQAIEYLPDSIFGE</sequence>
<protein>
    <submittedName>
        <fullName evidence="1">Uncharacterized protein</fullName>
    </submittedName>
</protein>
<proteinExistence type="predicted"/>
<evidence type="ECO:0000313" key="2">
    <source>
        <dbReference type="Proteomes" id="UP000004550"/>
    </source>
</evidence>
<dbReference type="Proteomes" id="UP000004550">
    <property type="component" value="Chromosome"/>
</dbReference>
<dbReference type="KEGG" id="sinb:SIDU_12970"/>
<dbReference type="AlphaFoldDB" id="A0A1L5BR34"/>
<gene>
    <name evidence="1" type="ORF">SIDU_12970</name>
</gene>
<evidence type="ECO:0000313" key="1">
    <source>
        <dbReference type="EMBL" id="APL95350.1"/>
    </source>
</evidence>
<organism evidence="1 2">
    <name type="scientific">Sphingobium indicum (strain DSM 16412 / CCM 7286 / MTCC 6364 / B90A)</name>
    <dbReference type="NCBI Taxonomy" id="861109"/>
    <lineage>
        <taxon>Bacteria</taxon>
        <taxon>Pseudomonadati</taxon>
        <taxon>Pseudomonadota</taxon>
        <taxon>Alphaproteobacteria</taxon>
        <taxon>Sphingomonadales</taxon>
        <taxon>Sphingomonadaceae</taxon>
        <taxon>Sphingobium</taxon>
    </lineage>
</organism>
<reference evidence="1 2" key="1">
    <citation type="journal article" date="2012" name="J. Bacteriol.">
        <title>Genome sequence of Sphingobium indicum B90A, a hexachlorocyclohexane-degrading bacterium.</title>
        <authorList>
            <person name="Anand S."/>
            <person name="Sangwan N."/>
            <person name="Lata P."/>
            <person name="Kaur J."/>
            <person name="Dua A."/>
            <person name="Singh A.K."/>
            <person name="Verma M."/>
            <person name="Kaur J."/>
            <person name="Khurana J.P."/>
            <person name="Khurana P."/>
            <person name="Mathur S."/>
            <person name="Lal R."/>
        </authorList>
    </citation>
    <scope>NUCLEOTIDE SEQUENCE [LARGE SCALE GENOMIC DNA]</scope>
    <source>
        <strain evidence="2">DSM 16412 / CCM 7286 / MTCC 6364 / B90A</strain>
    </source>
</reference>
<name>A0A1L5BR34_SPHIB</name>
<dbReference type="EMBL" id="CP013070">
    <property type="protein sequence ID" value="APL95350.1"/>
    <property type="molecule type" value="Genomic_DNA"/>
</dbReference>